<dbReference type="Proteomes" id="UP001212498">
    <property type="component" value="Unassembled WGS sequence"/>
</dbReference>
<proteinExistence type="predicted"/>
<gene>
    <name evidence="1" type="ORF">OUY24_30650</name>
</gene>
<organism evidence="1 2">
    <name type="scientific">Nonomuraea ferruginea</name>
    <dbReference type="NCBI Taxonomy" id="46174"/>
    <lineage>
        <taxon>Bacteria</taxon>
        <taxon>Bacillati</taxon>
        <taxon>Actinomycetota</taxon>
        <taxon>Actinomycetes</taxon>
        <taxon>Streptosporangiales</taxon>
        <taxon>Streptosporangiaceae</taxon>
        <taxon>Nonomuraea</taxon>
    </lineage>
</organism>
<accession>A0ABT4T674</accession>
<dbReference type="RefSeq" id="WP_148031860.1">
    <property type="nucleotide sequence ID" value="NZ_BAABFD010000002.1"/>
</dbReference>
<evidence type="ECO:0000313" key="2">
    <source>
        <dbReference type="Proteomes" id="UP001212498"/>
    </source>
</evidence>
<sequence>MRWTVLTLAGLAAFRLLVRPRLLRWGATAGEARAPMPGDAVIPRPHVIATRAVTIAAAPEDVWPLLPELAGRGAEVVEEEPGRTLVMAVHAFHVTVTWAVELREQDGHTRLVLRQRILCRPGVLGLIYLLLSDTSDFLAVRGQLATVKALAEGKPHRAAIAVP</sequence>
<evidence type="ECO:0008006" key="3">
    <source>
        <dbReference type="Google" id="ProtNLM"/>
    </source>
</evidence>
<protein>
    <recommendedName>
        <fullName evidence="3">SRPBCC family protein</fullName>
    </recommendedName>
</protein>
<keyword evidence="2" id="KW-1185">Reference proteome</keyword>
<evidence type="ECO:0000313" key="1">
    <source>
        <dbReference type="EMBL" id="MDA0645006.1"/>
    </source>
</evidence>
<comment type="caution">
    <text evidence="1">The sequence shown here is derived from an EMBL/GenBank/DDBJ whole genome shotgun (WGS) entry which is preliminary data.</text>
</comment>
<dbReference type="EMBL" id="JAPNUD010000118">
    <property type="protein sequence ID" value="MDA0645006.1"/>
    <property type="molecule type" value="Genomic_DNA"/>
</dbReference>
<dbReference type="SUPFAM" id="SSF55961">
    <property type="entry name" value="Bet v1-like"/>
    <property type="match status" value="1"/>
</dbReference>
<reference evidence="1 2" key="1">
    <citation type="submission" date="2022-11" db="EMBL/GenBank/DDBJ databases">
        <title>Nonomuraea corallina sp. nov., a new species of the genus Nonomuraea isolated from sea side sediment in Thai sea.</title>
        <authorList>
            <person name="Ngamcharungchit C."/>
            <person name="Matsumoto A."/>
            <person name="Suriyachadkun C."/>
            <person name="Panbangred W."/>
            <person name="Inahashi Y."/>
            <person name="Intra B."/>
        </authorList>
    </citation>
    <scope>NUCLEOTIDE SEQUENCE [LARGE SCALE GENOMIC DNA]</scope>
    <source>
        <strain evidence="1 2">DSM 43553</strain>
    </source>
</reference>
<name>A0ABT4T674_9ACTN</name>